<name>A0AAJ4Z9X2_PANPU</name>
<evidence type="ECO:0000256" key="2">
    <source>
        <dbReference type="SAM" id="Phobius"/>
    </source>
</evidence>
<proteinExistence type="predicted"/>
<sequence>MSSILRTLFVALTLSASLAFAQTPASSTTPEAREAEVRAAIKAANEALIQGPRIVDIRDQAKFSLPTGMGWIPDTTAARLLRAMGNTVDDKTLAGLVVPTDGKGEWLDVIAYVNDGYVRDDDARDWKADDILESLRKGTENANATRREHGVPELEVTGWAQLPQYDSSTHRLVWAARVAHKQTGGRADNDPSVNYRTTALGRDGYLSTTLVTSESLLTADKPVADKILAGLNFVEGKRYADFNEKTDRVAEYGLAALVAGVAAKKLGLFALIAAFFAKFAKVGVLALLGAGAAFGKFFKRKPKPLPVSQPMPTTDATGTSDVPQSSAPTPSEVAPSAAQPAGNDPRNDTGAPRA</sequence>
<feature type="chain" id="PRO_5042473517" evidence="3">
    <location>
        <begin position="22"/>
        <end position="354"/>
    </location>
</feature>
<feature type="signal peptide" evidence="3">
    <location>
        <begin position="1"/>
        <end position="21"/>
    </location>
</feature>
<protein>
    <submittedName>
        <fullName evidence="4">Uncharacterized membrane-anchored protein conserved in bacteria</fullName>
    </submittedName>
</protein>
<dbReference type="EMBL" id="UGSJ01000001">
    <property type="protein sequence ID" value="SUA89396.1"/>
    <property type="molecule type" value="Genomic_DNA"/>
</dbReference>
<dbReference type="InterPro" id="IPR018682">
    <property type="entry name" value="DUF2167_membr"/>
</dbReference>
<comment type="caution">
    <text evidence="4">The sequence shown here is derived from an EMBL/GenBank/DDBJ whole genome shotgun (WGS) entry which is preliminary data.</text>
</comment>
<accession>A0AAJ4Z9X2</accession>
<dbReference type="AlphaFoldDB" id="A0AAJ4Z9X2"/>
<evidence type="ECO:0000256" key="3">
    <source>
        <dbReference type="SAM" id="SignalP"/>
    </source>
</evidence>
<reference evidence="4 5" key="1">
    <citation type="submission" date="2018-06" db="EMBL/GenBank/DDBJ databases">
        <authorList>
            <consortium name="Pathogen Informatics"/>
            <person name="Doyle S."/>
        </authorList>
    </citation>
    <scope>NUCLEOTIDE SEQUENCE [LARGE SCALE GENOMIC DNA]</scope>
    <source>
        <strain evidence="4 5">NCTC13159</strain>
    </source>
</reference>
<keyword evidence="3" id="KW-0732">Signal</keyword>
<keyword evidence="2" id="KW-0812">Transmembrane</keyword>
<organism evidence="4 5">
    <name type="scientific">Pandoraea pulmonicola</name>
    <dbReference type="NCBI Taxonomy" id="93221"/>
    <lineage>
        <taxon>Bacteria</taxon>
        <taxon>Pseudomonadati</taxon>
        <taxon>Pseudomonadota</taxon>
        <taxon>Betaproteobacteria</taxon>
        <taxon>Burkholderiales</taxon>
        <taxon>Burkholderiaceae</taxon>
        <taxon>Pandoraea</taxon>
    </lineage>
</organism>
<dbReference type="Proteomes" id="UP000254589">
    <property type="component" value="Unassembled WGS sequence"/>
</dbReference>
<feature type="transmembrane region" description="Helical" evidence="2">
    <location>
        <begin position="266"/>
        <end position="294"/>
    </location>
</feature>
<feature type="compositionally biased region" description="Polar residues" evidence="1">
    <location>
        <begin position="310"/>
        <end position="329"/>
    </location>
</feature>
<dbReference type="Pfam" id="PF09935">
    <property type="entry name" value="DUF2167"/>
    <property type="match status" value="1"/>
</dbReference>
<gene>
    <name evidence="4" type="ORF">NCTC13159_00860</name>
</gene>
<keyword evidence="2" id="KW-0472">Membrane</keyword>
<keyword evidence="2" id="KW-1133">Transmembrane helix</keyword>
<dbReference type="RefSeq" id="WP_072636993.1">
    <property type="nucleotide sequence ID" value="NZ_CP010310.2"/>
</dbReference>
<evidence type="ECO:0000313" key="4">
    <source>
        <dbReference type="EMBL" id="SUA89396.1"/>
    </source>
</evidence>
<evidence type="ECO:0000256" key="1">
    <source>
        <dbReference type="SAM" id="MobiDB-lite"/>
    </source>
</evidence>
<evidence type="ECO:0000313" key="5">
    <source>
        <dbReference type="Proteomes" id="UP000254589"/>
    </source>
</evidence>
<feature type="region of interest" description="Disordered" evidence="1">
    <location>
        <begin position="305"/>
        <end position="354"/>
    </location>
</feature>